<feature type="compositionally biased region" description="Basic and acidic residues" evidence="5">
    <location>
        <begin position="1706"/>
        <end position="1720"/>
    </location>
</feature>
<feature type="compositionally biased region" description="Low complexity" evidence="5">
    <location>
        <begin position="2235"/>
        <end position="2245"/>
    </location>
</feature>
<feature type="region of interest" description="Disordered" evidence="5">
    <location>
        <begin position="19"/>
        <end position="518"/>
    </location>
</feature>
<feature type="region of interest" description="Disordered" evidence="5">
    <location>
        <begin position="1029"/>
        <end position="1130"/>
    </location>
</feature>
<dbReference type="GO" id="GO:0008270">
    <property type="term" value="F:zinc ion binding"/>
    <property type="evidence" value="ECO:0007669"/>
    <property type="project" value="UniProtKB-KW"/>
</dbReference>
<feature type="compositionally biased region" description="Low complexity" evidence="5">
    <location>
        <begin position="1890"/>
        <end position="1902"/>
    </location>
</feature>
<feature type="compositionally biased region" description="Polar residues" evidence="5">
    <location>
        <begin position="2021"/>
        <end position="2048"/>
    </location>
</feature>
<keyword evidence="8" id="KW-1185">Reference proteome</keyword>
<feature type="compositionally biased region" description="Polar residues" evidence="5">
    <location>
        <begin position="1775"/>
        <end position="1785"/>
    </location>
</feature>
<feature type="compositionally biased region" description="Low complexity" evidence="5">
    <location>
        <begin position="1792"/>
        <end position="1801"/>
    </location>
</feature>
<feature type="compositionally biased region" description="Basic and acidic residues" evidence="5">
    <location>
        <begin position="1253"/>
        <end position="1282"/>
    </location>
</feature>
<feature type="compositionally biased region" description="Polar residues" evidence="5">
    <location>
        <begin position="2058"/>
        <end position="2069"/>
    </location>
</feature>
<feature type="compositionally biased region" description="Low complexity" evidence="5">
    <location>
        <begin position="365"/>
        <end position="385"/>
    </location>
</feature>
<evidence type="ECO:0000256" key="2">
    <source>
        <dbReference type="ARBA" id="ARBA00022771"/>
    </source>
</evidence>
<feature type="compositionally biased region" description="Basic residues" evidence="5">
    <location>
        <begin position="1319"/>
        <end position="1330"/>
    </location>
</feature>
<feature type="compositionally biased region" description="Basic residues" evidence="5">
    <location>
        <begin position="1042"/>
        <end position="1056"/>
    </location>
</feature>
<evidence type="ECO:0000313" key="7">
    <source>
        <dbReference type="EMBL" id="KAG8184691.1"/>
    </source>
</evidence>
<feature type="region of interest" description="Disordered" evidence="5">
    <location>
        <begin position="1773"/>
        <end position="1801"/>
    </location>
</feature>
<feature type="compositionally biased region" description="Polar residues" evidence="5">
    <location>
        <begin position="719"/>
        <end position="728"/>
    </location>
</feature>
<feature type="compositionally biased region" description="Basic residues" evidence="5">
    <location>
        <begin position="1283"/>
        <end position="1297"/>
    </location>
</feature>
<evidence type="ECO:0000313" key="8">
    <source>
        <dbReference type="Proteomes" id="UP000827092"/>
    </source>
</evidence>
<proteinExistence type="predicted"/>
<reference evidence="7 8" key="1">
    <citation type="journal article" date="2022" name="Nat. Ecol. Evol.">
        <title>A masculinizing supergene underlies an exaggerated male reproductive morph in a spider.</title>
        <authorList>
            <person name="Hendrickx F."/>
            <person name="De Corte Z."/>
            <person name="Sonet G."/>
            <person name="Van Belleghem S.M."/>
            <person name="Kostlbacher S."/>
            <person name="Vangestel C."/>
        </authorList>
    </citation>
    <scope>NUCLEOTIDE SEQUENCE [LARGE SCALE GENOMIC DNA]</scope>
    <source>
        <strain evidence="7">W744_W776</strain>
    </source>
</reference>
<feature type="region of interest" description="Disordered" evidence="5">
    <location>
        <begin position="942"/>
        <end position="993"/>
    </location>
</feature>
<keyword evidence="2 4" id="KW-0863">Zinc-finger</keyword>
<dbReference type="PROSITE" id="PS50865">
    <property type="entry name" value="ZF_MYND_2"/>
    <property type="match status" value="1"/>
</dbReference>
<feature type="region of interest" description="Disordered" evidence="5">
    <location>
        <begin position="2350"/>
        <end position="2384"/>
    </location>
</feature>
<feature type="compositionally biased region" description="Polar residues" evidence="5">
    <location>
        <begin position="63"/>
        <end position="125"/>
    </location>
</feature>
<feature type="compositionally biased region" description="Basic and acidic residues" evidence="5">
    <location>
        <begin position="1057"/>
        <end position="1077"/>
    </location>
</feature>
<feature type="compositionally biased region" description="Polar residues" evidence="5">
    <location>
        <begin position="1480"/>
        <end position="1492"/>
    </location>
</feature>
<feature type="compositionally biased region" description="Basic and acidic residues" evidence="5">
    <location>
        <begin position="1298"/>
        <end position="1318"/>
    </location>
</feature>
<feature type="compositionally biased region" description="Polar residues" evidence="5">
    <location>
        <begin position="2109"/>
        <end position="2118"/>
    </location>
</feature>
<dbReference type="SUPFAM" id="SSF144232">
    <property type="entry name" value="HIT/MYND zinc finger-like"/>
    <property type="match status" value="1"/>
</dbReference>
<feature type="compositionally biased region" description="Low complexity" evidence="5">
    <location>
        <begin position="443"/>
        <end position="452"/>
    </location>
</feature>
<feature type="region of interest" description="Disordered" evidence="5">
    <location>
        <begin position="1605"/>
        <end position="1624"/>
    </location>
</feature>
<dbReference type="Gene3D" id="6.10.140.2220">
    <property type="match status" value="1"/>
</dbReference>
<feature type="compositionally biased region" description="Basic residues" evidence="5">
    <location>
        <begin position="1078"/>
        <end position="1089"/>
    </location>
</feature>
<feature type="compositionally biased region" description="Polar residues" evidence="5">
    <location>
        <begin position="1813"/>
        <end position="1826"/>
    </location>
</feature>
<feature type="compositionally biased region" description="Basic and acidic residues" evidence="5">
    <location>
        <begin position="1977"/>
        <end position="1990"/>
    </location>
</feature>
<feature type="region of interest" description="Disordered" evidence="5">
    <location>
        <begin position="2423"/>
        <end position="2455"/>
    </location>
</feature>
<dbReference type="PROSITE" id="PS01360">
    <property type="entry name" value="ZF_MYND_1"/>
    <property type="match status" value="1"/>
</dbReference>
<feature type="compositionally biased region" description="Polar residues" evidence="5">
    <location>
        <begin position="2433"/>
        <end position="2450"/>
    </location>
</feature>
<feature type="compositionally biased region" description="Polar residues" evidence="5">
    <location>
        <begin position="39"/>
        <end position="52"/>
    </location>
</feature>
<dbReference type="InterPro" id="IPR002893">
    <property type="entry name" value="Znf_MYND"/>
</dbReference>
<feature type="compositionally biased region" description="Polar residues" evidence="5">
    <location>
        <begin position="257"/>
        <end position="268"/>
    </location>
</feature>
<feature type="compositionally biased region" description="Polar residues" evidence="5">
    <location>
        <begin position="2822"/>
        <end position="2861"/>
    </location>
</feature>
<feature type="domain" description="MYND-type" evidence="6">
    <location>
        <begin position="2974"/>
        <end position="3011"/>
    </location>
</feature>
<feature type="compositionally biased region" description="Basic residues" evidence="5">
    <location>
        <begin position="1532"/>
        <end position="1551"/>
    </location>
</feature>
<feature type="region of interest" description="Disordered" evidence="5">
    <location>
        <begin position="1941"/>
        <end position="2118"/>
    </location>
</feature>
<evidence type="ECO:0000256" key="4">
    <source>
        <dbReference type="PROSITE-ProRule" id="PRU00134"/>
    </source>
</evidence>
<evidence type="ECO:0000256" key="1">
    <source>
        <dbReference type="ARBA" id="ARBA00022723"/>
    </source>
</evidence>
<feature type="compositionally biased region" description="Basic and acidic residues" evidence="5">
    <location>
        <begin position="2070"/>
        <end position="2079"/>
    </location>
</feature>
<feature type="region of interest" description="Disordered" evidence="5">
    <location>
        <begin position="1813"/>
        <end position="1927"/>
    </location>
</feature>
<feature type="compositionally biased region" description="Polar residues" evidence="5">
    <location>
        <begin position="1999"/>
        <end position="2013"/>
    </location>
</feature>
<dbReference type="EMBL" id="JAFNEN010000364">
    <property type="protein sequence ID" value="KAG8184691.1"/>
    <property type="molecule type" value="Genomic_DNA"/>
</dbReference>
<feature type="region of interest" description="Disordered" evidence="5">
    <location>
        <begin position="1243"/>
        <end position="1369"/>
    </location>
</feature>
<feature type="region of interest" description="Disordered" evidence="5">
    <location>
        <begin position="1480"/>
        <end position="1551"/>
    </location>
</feature>
<feature type="region of interest" description="Disordered" evidence="5">
    <location>
        <begin position="661"/>
        <end position="793"/>
    </location>
</feature>
<keyword evidence="3" id="KW-0862">Zinc</keyword>
<keyword evidence="1" id="KW-0479">Metal-binding</keyword>
<feature type="compositionally biased region" description="Low complexity" evidence="5">
    <location>
        <begin position="756"/>
        <end position="774"/>
    </location>
</feature>
<feature type="compositionally biased region" description="Low complexity" evidence="5">
    <location>
        <begin position="397"/>
        <end position="417"/>
    </location>
</feature>
<gene>
    <name evidence="7" type="ORF">JTE90_013084</name>
</gene>
<feature type="region of interest" description="Disordered" evidence="5">
    <location>
        <begin position="2811"/>
        <end position="2861"/>
    </location>
</feature>
<accession>A0AAV6UM29</accession>
<feature type="compositionally biased region" description="Low complexity" evidence="5">
    <location>
        <begin position="952"/>
        <end position="963"/>
    </location>
</feature>
<feature type="compositionally biased region" description="Basic and acidic residues" evidence="5">
    <location>
        <begin position="666"/>
        <end position="676"/>
    </location>
</feature>
<feature type="region of interest" description="Disordered" evidence="5">
    <location>
        <begin position="2159"/>
        <end position="2267"/>
    </location>
</feature>
<evidence type="ECO:0000256" key="5">
    <source>
        <dbReference type="SAM" id="MobiDB-lite"/>
    </source>
</evidence>
<name>A0AAV6UM29_9ARAC</name>
<protein>
    <recommendedName>
        <fullName evidence="6">MYND-type domain-containing protein</fullName>
    </recommendedName>
</protein>
<feature type="compositionally biased region" description="Basic and acidic residues" evidence="5">
    <location>
        <begin position="2195"/>
        <end position="2209"/>
    </location>
</feature>
<evidence type="ECO:0000259" key="6">
    <source>
        <dbReference type="PROSITE" id="PS50865"/>
    </source>
</evidence>
<feature type="compositionally biased region" description="Polar residues" evidence="5">
    <location>
        <begin position="420"/>
        <end position="442"/>
    </location>
</feature>
<dbReference type="Pfam" id="PF01753">
    <property type="entry name" value="zf-MYND"/>
    <property type="match status" value="1"/>
</dbReference>
<feature type="compositionally biased region" description="Basic and acidic residues" evidence="5">
    <location>
        <begin position="1032"/>
        <end position="1041"/>
    </location>
</feature>
<dbReference type="Proteomes" id="UP000827092">
    <property type="component" value="Unassembled WGS sequence"/>
</dbReference>
<organism evidence="7 8">
    <name type="scientific">Oedothorax gibbosus</name>
    <dbReference type="NCBI Taxonomy" id="931172"/>
    <lineage>
        <taxon>Eukaryota</taxon>
        <taxon>Metazoa</taxon>
        <taxon>Ecdysozoa</taxon>
        <taxon>Arthropoda</taxon>
        <taxon>Chelicerata</taxon>
        <taxon>Arachnida</taxon>
        <taxon>Araneae</taxon>
        <taxon>Araneomorphae</taxon>
        <taxon>Entelegynae</taxon>
        <taxon>Araneoidea</taxon>
        <taxon>Linyphiidae</taxon>
        <taxon>Erigoninae</taxon>
        <taxon>Oedothorax</taxon>
    </lineage>
</organism>
<feature type="region of interest" description="Disordered" evidence="5">
    <location>
        <begin position="1691"/>
        <end position="1734"/>
    </location>
</feature>
<feature type="compositionally biased region" description="Polar residues" evidence="5">
    <location>
        <begin position="347"/>
        <end position="356"/>
    </location>
</feature>
<feature type="compositionally biased region" description="Basic and acidic residues" evidence="5">
    <location>
        <begin position="1498"/>
        <end position="1525"/>
    </location>
</feature>
<comment type="caution">
    <text evidence="7">The sequence shown here is derived from an EMBL/GenBank/DDBJ whole genome shotgun (WGS) entry which is preliminary data.</text>
</comment>
<feature type="compositionally biased region" description="Basic residues" evidence="5">
    <location>
        <begin position="1827"/>
        <end position="1836"/>
    </location>
</feature>
<feature type="compositionally biased region" description="Basic and acidic residues" evidence="5">
    <location>
        <begin position="1941"/>
        <end position="1962"/>
    </location>
</feature>
<evidence type="ECO:0000256" key="3">
    <source>
        <dbReference type="ARBA" id="ARBA00022833"/>
    </source>
</evidence>
<feature type="compositionally biased region" description="Polar residues" evidence="5">
    <location>
        <begin position="1691"/>
        <end position="1700"/>
    </location>
</feature>
<feature type="compositionally biased region" description="Polar residues" evidence="5">
    <location>
        <begin position="194"/>
        <end position="246"/>
    </location>
</feature>
<feature type="compositionally biased region" description="Basic and acidic residues" evidence="5">
    <location>
        <begin position="1108"/>
        <end position="1121"/>
    </location>
</feature>
<feature type="region of interest" description="Disordered" evidence="5">
    <location>
        <begin position="1635"/>
        <end position="1656"/>
    </location>
</feature>
<sequence>MEDEDPSWLDYLSEYLDPDTPVATMFDDYEIPPIDTPLDIQTNCMKRNTDQTPPQPECALNDPPQQNVTGSSNSHQQNVTGSSNSHQQNVAGSSNSHQQNVAGSSNSHQQNVAGSSNSPQQNIAGSSSSNSHQYQLSRDDRNSIQNRAPGRNSFQPNPVQPRRENQRMSQSWPANNYNNTNKNPWESDWGGNPSAKNDSWSGNSSAKNDSWSGNSSAKNDSWSGNSFAKNDSWSSNPSAKNDSWSGNPPVKNEHWAGNSSDKNDSWSGNPPAKNEPWAGSVPVKSDPWGSNTPAKSEPWAGNPPVKNEPWGSNHPAKNEPWAVNAPVKTEPWSGNPPVKSEPEQNDYYKQQQQNPSRVHPPPSYPSSGGEWPPGPSTSSGASGYGMMPHGPRNSAAGSSYSENNGYGNYNSSYNNYGQLPYTQSNNYNPQSSYHQPTRMSDSYQQHQQPKQQYQHHHNQQPSYHHQQPKQHYPPPQYPPHHQSQYPPHPRSQPPQSGNNISRMPSVCPPKQDADRCGQVPDFHHTQRQYGMGMVPRVEIKQEPPDDYPTAENENFSSIFSHSLSSLYNDLENGEDPDIMLLDSQPRLDQPTTPVLPPQEMNPLPVENHVTYQRLHSSGGHFVLNPSIDLRDAPSTSYGNYGNGVIADSQGNVMQEIGAPSASNSFRYDRPSFDDMHLYGPSTSSDTRTPAKKRKSNGPPAPTESSSERSKKGPRMMHLNSESQWTPNSFGFDGNGVKQEPMDDYGPSEVETPGGPPHDTSSPGSSGTGSNSRPSDQSHDYKQPQKKRSPTTCFERFEKKSVDAKKKVSPISVYSKTHDNFVIGVKCRRYKKRTKPAKAEECSSPCRMEVETYKQYSLTPEQAAFSVMRDILGRVTLIQERFELGATDLSEMDPYRIQQLFIQFCHRYNLDYRDFENTELILIPRIIADTMAKNSERASAIRRRINSPSTVEPQPSTSGTQQQQREVKTKRRRTRAEEPENSTGEPVEPRVLRQLPWRQARTNVSGYSPFALSARNGSGENVDVIDLSSEEEQAGREAEVRKKSQPSKGKRPSRKTQVKGDRSFKEGESKESPSEKSRSNTKGKQPARRKSLVEICLDDSEGPPAARSRSRDKSKKPARESSVDECSNGGLAVIQIKQEPIDDYPSTELEASTWHFETSQGCRMENCKPTEMQNDDVESQKKCENESNSMEQSVEEFNIVPVPSSVEDNIACNVRLSTIQINQEPIINDSPTIELSHQETFSLNSGIKTSHPMDPQDKQESTKNAKDQSLETTRNNKTEEFRKKSQSSKGKRPSRKTQARSDRSSKDGESKESPTDKSRSNTKGKQPARKKSLVEICLDNTGEPPAARSRFRDKSKMPTGENSVDDCTNGRLAVIQIKQEPMDDYPSNELKASTSHFETLQESRIENCNPTERKNYDFESQKECEIESNAMGKSVEEFNIVPVAGSVEDDIACNVRLSNIQIKQEPIDGYPLIESSHQETFSLNSGIKSSQPLYQPMKPQDKQESTKSAKEKSLEETRNRDLEKDSGPPAARSRSRSKGKQSARKNQVTHKKSLDKNICYGGLEEICIKQEPIDNCESNEFVTTVSLHPNGYLESSEIGNTKLPEQLKKAKQQQRNKENVSDQSLEQVTDCNLEVRKEPVARSRSKNKGGRTVGKKQLASKKSLDKLNFAGLEGLKIKQELMDDYEAALNQVPTQGISSENRGTRSRSSEQPKNVPKEPPKKRGRSIASTRGQSLETVGTYESFRRCTRSSSRKSEVLDVDYIVDKPLTRKRLRSMYSSDSTQTQEIVDITRSSSSDSPPLLVPVNMEGSTSALLQTKSKISQTKGKNTARGRKAKNKNISEKDSPSVSKKQAKVKTEDAYEDEPPVLRKVSRKRTVNSRYIDDDIYVVPSGSRSRSRSNSSRTEPPTLPVIDIKIKQEPVSPPKKCQNNNFEQLNCASAKKAHDYDSSLPDSIKELKNKGPETPKNTVVKSGSSKRKQGDPTKFQKDKFKNIRFPKFLQPSSIPMTVASSIEPSTKEKNSKPNSNVNFSSPKISTTSSAMPGTANSSETLKERYRKSFCSQPLPSTNSGHPKELEETRQKFASFLKSRKPMKKSKESLAQTLVPKPEHSSSAQNFKPNFSNNILNQTSKLSIHDVKIKEEPISDEDIPLSQLADAAYASDLKMKSKKKPVRCTPTKKIELRRSSKCSIPEPQVAEPERMNVEVKNREQSETDSDDDKPLYLLKKVIKEQERQEISSTKSRTSKQSKAGKPTASPNHSKRYSTEEILPEIGKNKRAVRRRVSESEDSECELVIDLDRRPSVEDRVPSYKLQRLNTIEDFTETENRNAITPQESKITSLKIPPVLPNTPTINFSSLTASPPTSKAETLDNSPSLPSETPKPDNSSLFRDATEEAHILLELSRSGPPPLDISEPTLNLSRPPLDISGPPLDISGPPLTSRNPKVDTPTGNQEEATVKEQDESILRTLLLENGETLQEATPIPFDTKLDCAKQYTTNLPPQEIHNHSPLSELDKKQILEEIHMTPDQLWVELDTNPSFIPANYECCLNNPKSTLEVVQKLRDQIRYLQRKSERKNTSVLNLKRISKLCKYKEEVLKRLTRRANMKEHIEWSQPNTQAAKLLSSHQPTPMATSSYAATSRLSSALLGNSLLKSKTPSATVTSNDCYPGENLPTVATMVANATENYGVDLRTVTNREPSSRTILKEVLSSKDPIYRPVAIRSPLPQLERSSESFLPFPISPLVSMESTIPPHRTSSPMLPELSRTSQLSRRILTPPGSSSQFPPILQPEPRSSSFIPVVQGSFRTMYATEAAKTIKGAPKLSRKRSTSRTNPLSFGFQPNSFDSRAAQSSTVGANPIPSSQSDSQGYHVSSGRYMPYDNRTYPVASNQESSIDLRTNPMSYTSLDPGRIANTSSPFMIVPPPTTLQSAFSERIRRSMLDGEMPADRQMERISERRNEGPIPLFVPQAGPLKPASSKRPKCAGCGRSKGCFICSLCKSTYYCSTKCQNMHWDEHSKTCSSEKN</sequence>